<dbReference type="Pfam" id="PF06724">
    <property type="entry name" value="DUF1206"/>
    <property type="match status" value="3"/>
</dbReference>
<feature type="transmembrane region" description="Helical" evidence="1">
    <location>
        <begin position="144"/>
        <end position="162"/>
    </location>
</feature>
<organism evidence="3 4">
    <name type="scientific">Actinotalea ferrariae CF5-4</name>
    <dbReference type="NCBI Taxonomy" id="948458"/>
    <lineage>
        <taxon>Bacteria</taxon>
        <taxon>Bacillati</taxon>
        <taxon>Actinomycetota</taxon>
        <taxon>Actinomycetes</taxon>
        <taxon>Micrococcales</taxon>
        <taxon>Cellulomonadaceae</taxon>
        <taxon>Actinotalea</taxon>
    </lineage>
</organism>
<feature type="domain" description="DUF1206" evidence="2">
    <location>
        <begin position="190"/>
        <end position="258"/>
    </location>
</feature>
<evidence type="ECO:0000313" key="4">
    <source>
        <dbReference type="Proteomes" id="UP000019753"/>
    </source>
</evidence>
<dbReference type="OrthoDB" id="4552598at2"/>
<dbReference type="Proteomes" id="UP000019753">
    <property type="component" value="Unassembled WGS sequence"/>
</dbReference>
<accession>A0A021VU76</accession>
<feature type="transmembrane region" description="Helical" evidence="1">
    <location>
        <begin position="72"/>
        <end position="96"/>
    </location>
</feature>
<keyword evidence="1" id="KW-1133">Transmembrane helix</keyword>
<comment type="caution">
    <text evidence="3">The sequence shown here is derived from an EMBL/GenBank/DDBJ whole genome shotgun (WGS) entry which is preliminary data.</text>
</comment>
<proteinExistence type="predicted"/>
<feature type="transmembrane region" description="Helical" evidence="1">
    <location>
        <begin position="183"/>
        <end position="212"/>
    </location>
</feature>
<dbReference type="InterPro" id="IPR009597">
    <property type="entry name" value="DUF1206"/>
</dbReference>
<keyword evidence="1" id="KW-0812">Transmembrane</keyword>
<dbReference type="EMBL" id="AXCW01000203">
    <property type="protein sequence ID" value="EYR62622.1"/>
    <property type="molecule type" value="Genomic_DNA"/>
</dbReference>
<gene>
    <name evidence="3" type="ORF">N866_06805</name>
</gene>
<name>A0A021VU76_9CELL</name>
<feature type="transmembrane region" description="Helical" evidence="1">
    <location>
        <begin position="108"/>
        <end position="124"/>
    </location>
</feature>
<dbReference type="AlphaFoldDB" id="A0A021VU76"/>
<protein>
    <submittedName>
        <fullName evidence="3">Membrane protein</fullName>
    </submittedName>
</protein>
<sequence>MTTSAHGSASRAAQHPAFRKGARLGYAANGLVNVVIGWIALQLAVGAASGGGQDASASGALRTLADQPFGQVLLWLALAGFVLLGLFSLVAAFIGGETKDRAKDAAKGVVYLALAATTLGIVTGTGSGGDGTSGMTATLLQQPLGRILVGLVGLAIVAVGLYQAHKGWTKKFLQDLRERPPSWVVIAGRAGYVARGVAFVVLGGLLVSAATASDSAQEQGLDAALQTFRQAPYGQVLLGAVALGFIAYGVYSFARAKYARL</sequence>
<reference evidence="3 4" key="1">
    <citation type="submission" date="2014-01" db="EMBL/GenBank/DDBJ databases">
        <title>Actinotalea ferrariae CF5-4.</title>
        <authorList>
            <person name="Chen F."/>
            <person name="Li Y."/>
            <person name="Wang G."/>
        </authorList>
    </citation>
    <scope>NUCLEOTIDE SEQUENCE [LARGE SCALE GENOMIC DNA]</scope>
    <source>
        <strain evidence="3 4">CF5-4</strain>
    </source>
</reference>
<evidence type="ECO:0000313" key="3">
    <source>
        <dbReference type="EMBL" id="EYR62622.1"/>
    </source>
</evidence>
<keyword evidence="1" id="KW-0472">Membrane</keyword>
<evidence type="ECO:0000256" key="1">
    <source>
        <dbReference type="SAM" id="Phobius"/>
    </source>
</evidence>
<feature type="transmembrane region" description="Helical" evidence="1">
    <location>
        <begin position="30"/>
        <end position="52"/>
    </location>
</feature>
<feature type="domain" description="DUF1206" evidence="2">
    <location>
        <begin position="105"/>
        <end position="169"/>
    </location>
</feature>
<keyword evidence="4" id="KW-1185">Reference proteome</keyword>
<evidence type="ECO:0000259" key="2">
    <source>
        <dbReference type="Pfam" id="PF06724"/>
    </source>
</evidence>
<feature type="domain" description="DUF1206" evidence="2">
    <location>
        <begin position="24"/>
        <end position="94"/>
    </location>
</feature>
<feature type="transmembrane region" description="Helical" evidence="1">
    <location>
        <begin position="232"/>
        <end position="254"/>
    </location>
</feature>
<dbReference type="RefSeq" id="WP_034227541.1">
    <property type="nucleotide sequence ID" value="NZ_AXCW01000203.1"/>
</dbReference>